<dbReference type="Proteomes" id="UP000070457">
    <property type="component" value="Unassembled WGS sequence"/>
</dbReference>
<organism evidence="1 2">
    <name type="scientific">candidate division WS6 bacterium OLB20</name>
    <dbReference type="NCBI Taxonomy" id="1617426"/>
    <lineage>
        <taxon>Bacteria</taxon>
        <taxon>Candidatus Dojkabacteria</taxon>
    </lineage>
</organism>
<gene>
    <name evidence="1" type="ORF">TR69_WS6001001239</name>
</gene>
<dbReference type="STRING" id="1617426.TR69_WS6001001239"/>
<protein>
    <submittedName>
        <fullName evidence="1">Uncharacterized protein</fullName>
    </submittedName>
</protein>
<evidence type="ECO:0000313" key="2">
    <source>
        <dbReference type="Proteomes" id="UP000070457"/>
    </source>
</evidence>
<proteinExistence type="predicted"/>
<name>A0A136LX63_9BACT</name>
<dbReference type="AlphaFoldDB" id="A0A136LX63"/>
<dbReference type="EMBL" id="JYNZ01000004">
    <property type="protein sequence ID" value="KXK26244.1"/>
    <property type="molecule type" value="Genomic_DNA"/>
</dbReference>
<comment type="caution">
    <text evidence="1">The sequence shown here is derived from an EMBL/GenBank/DDBJ whole genome shotgun (WGS) entry which is preliminary data.</text>
</comment>
<evidence type="ECO:0000313" key="1">
    <source>
        <dbReference type="EMBL" id="KXK26244.1"/>
    </source>
</evidence>
<reference evidence="1 2" key="1">
    <citation type="submission" date="2015-02" db="EMBL/GenBank/DDBJ databases">
        <title>Improved understanding of the partial-nitritation anammox process through 23 genomes representing the majority of the microbial community.</title>
        <authorList>
            <person name="Speth D.R."/>
            <person name="In T Zandt M."/>
            <person name="Guerrero Cruz S."/>
            <person name="Jetten M.S."/>
            <person name="Dutilh B.E."/>
        </authorList>
    </citation>
    <scope>NUCLEOTIDE SEQUENCE [LARGE SCALE GENOMIC DNA]</scope>
    <source>
        <strain evidence="1">OLB20</strain>
    </source>
</reference>
<sequence>MFLFAFCPNIRTMQQITNRIQKLIDRLRLSGVGSRATLHGTHSSLKVTLDAFWPGSTSRHDLVLHVYGCEYWLTGSREITV</sequence>
<accession>A0A136LX63</accession>